<feature type="transmembrane region" description="Helical" evidence="1">
    <location>
        <begin position="359"/>
        <end position="376"/>
    </location>
</feature>
<accession>A0A4R3HQ35</accession>
<dbReference type="AlphaFoldDB" id="A0A4R3HQ35"/>
<comment type="caution">
    <text evidence="2">The sequence shown here is derived from an EMBL/GenBank/DDBJ whole genome shotgun (WGS) entry which is preliminary data.</text>
</comment>
<feature type="transmembrane region" description="Helical" evidence="1">
    <location>
        <begin position="169"/>
        <end position="189"/>
    </location>
</feature>
<feature type="transmembrane region" description="Helical" evidence="1">
    <location>
        <begin position="291"/>
        <end position="314"/>
    </location>
</feature>
<reference evidence="2 3" key="1">
    <citation type="submission" date="2019-03" db="EMBL/GenBank/DDBJ databases">
        <title>Genomic Encyclopedia of Type Strains, Phase IV (KMG-IV): sequencing the most valuable type-strain genomes for metagenomic binning, comparative biology and taxonomic classification.</title>
        <authorList>
            <person name="Goeker M."/>
        </authorList>
    </citation>
    <scope>NUCLEOTIDE SEQUENCE [LARGE SCALE GENOMIC DNA]</scope>
    <source>
        <strain evidence="2 3">DSM 7445</strain>
    </source>
</reference>
<feature type="transmembrane region" description="Helical" evidence="1">
    <location>
        <begin position="201"/>
        <end position="221"/>
    </location>
</feature>
<evidence type="ECO:0000313" key="3">
    <source>
        <dbReference type="Proteomes" id="UP000295382"/>
    </source>
</evidence>
<protein>
    <submittedName>
        <fullName evidence="2">Uncharacterized protein involved in response to NO</fullName>
    </submittedName>
</protein>
<keyword evidence="3" id="KW-1185">Reference proteome</keyword>
<feature type="transmembrane region" description="Helical" evidence="1">
    <location>
        <begin position="84"/>
        <end position="105"/>
    </location>
</feature>
<dbReference type="InterPro" id="IPR010266">
    <property type="entry name" value="NnrS"/>
</dbReference>
<feature type="transmembrane region" description="Helical" evidence="1">
    <location>
        <begin position="51"/>
        <end position="72"/>
    </location>
</feature>
<keyword evidence="1" id="KW-1133">Transmembrane helix</keyword>
<dbReference type="EMBL" id="SLZQ01000014">
    <property type="protein sequence ID" value="TCS34055.1"/>
    <property type="molecule type" value="Genomic_DNA"/>
</dbReference>
<organism evidence="2 3">
    <name type="scientific">Paucimonas lemoignei</name>
    <name type="common">Pseudomonas lemoignei</name>
    <dbReference type="NCBI Taxonomy" id="29443"/>
    <lineage>
        <taxon>Bacteria</taxon>
        <taxon>Pseudomonadati</taxon>
        <taxon>Pseudomonadota</taxon>
        <taxon>Betaproteobacteria</taxon>
        <taxon>Burkholderiales</taxon>
        <taxon>Burkholderiaceae</taxon>
        <taxon>Paucimonas</taxon>
    </lineage>
</organism>
<sequence length="418" mass="45310">MLPIDIKYCNCKQENEEADMAILTIEEPHQPASSRSNLDNHPLFRLGFRPFYFLSAVFAAVSVPLWLARYFGHAISLEQVDLNWHVHEMVFGFAIAVIIGFLYTAGRNWTGLWTPRGKHLAALAGLWIAGRFAMLVSPEIGAVTDLAFLPLATWPLYQVLRKSNNRRNMFLVVLLALLTAANAVYHAAANGLLQVSTLWPLESAILVIVLIESVIAGRIIPNFTANAVPGVKPVTDARRDKIVIGVTALASLAWIAQLPAVLVASLALAAAVSQLIRLGGWKSLATLQNPLLWILHVSYAWIPLGFALLALAAIGVISNSAAFHVMAIGSMGGLVIGMITRTALGHTGRMLNSGKMETWMYVLVQLGVIARFLAAVQGGEWRNAGLVVAAASWSGAFILYLIKYVPYLTAARIDGKEG</sequence>
<name>A0A4R3HQ35_PAULE</name>
<evidence type="ECO:0000313" key="2">
    <source>
        <dbReference type="EMBL" id="TCS34055.1"/>
    </source>
</evidence>
<dbReference type="Pfam" id="PF05940">
    <property type="entry name" value="NnrS"/>
    <property type="match status" value="1"/>
</dbReference>
<feature type="transmembrane region" description="Helical" evidence="1">
    <location>
        <begin position="383"/>
        <end position="402"/>
    </location>
</feature>
<dbReference type="Proteomes" id="UP000295382">
    <property type="component" value="Unassembled WGS sequence"/>
</dbReference>
<feature type="transmembrane region" description="Helical" evidence="1">
    <location>
        <begin position="242"/>
        <end position="271"/>
    </location>
</feature>
<feature type="transmembrane region" description="Helical" evidence="1">
    <location>
        <begin position="321"/>
        <end position="339"/>
    </location>
</feature>
<gene>
    <name evidence="2" type="ORF">EDC30_11484</name>
</gene>
<keyword evidence="1" id="KW-0812">Transmembrane</keyword>
<evidence type="ECO:0000256" key="1">
    <source>
        <dbReference type="SAM" id="Phobius"/>
    </source>
</evidence>
<proteinExistence type="predicted"/>
<keyword evidence="1" id="KW-0472">Membrane</keyword>